<protein>
    <submittedName>
        <fullName evidence="3">Uncharacterized protein LOC127748459</fullName>
    </submittedName>
</protein>
<sequence>MPTGEETLADMPVVNATVDNVTDGHSKERKSGEPAMVVYVAPEDPAQVDFSIPSFSLGITQMHIPDSPPRSPVTNDQNTTPEPESPENITTKAVVDTLMPSGGVARPTGDDMNRIYKWVTDQRGAKNTILAWIRNGDDVQLQRADLQSLGWRRKVVDYCCAMFNTSSNARFCTHFYCIPPRLMAIILTDDNIEQFAGTNTGFVPVLSKFMGRGQHWFDAEKEKKFIIVPR</sequence>
<organism evidence="2 3">
    <name type="scientific">Arachis duranensis</name>
    <name type="common">Wild peanut</name>
    <dbReference type="NCBI Taxonomy" id="130453"/>
    <lineage>
        <taxon>Eukaryota</taxon>
        <taxon>Viridiplantae</taxon>
        <taxon>Streptophyta</taxon>
        <taxon>Embryophyta</taxon>
        <taxon>Tracheophyta</taxon>
        <taxon>Spermatophyta</taxon>
        <taxon>Magnoliopsida</taxon>
        <taxon>eudicotyledons</taxon>
        <taxon>Gunneridae</taxon>
        <taxon>Pentapetalae</taxon>
        <taxon>rosids</taxon>
        <taxon>fabids</taxon>
        <taxon>Fabales</taxon>
        <taxon>Fabaceae</taxon>
        <taxon>Papilionoideae</taxon>
        <taxon>50 kb inversion clade</taxon>
        <taxon>dalbergioids sensu lato</taxon>
        <taxon>Dalbergieae</taxon>
        <taxon>Pterocarpus clade</taxon>
        <taxon>Arachis</taxon>
    </lineage>
</organism>
<name>A0A9C6TXI0_ARADU</name>
<dbReference type="GeneID" id="127748459"/>
<dbReference type="RefSeq" id="XP_052118974.1">
    <property type="nucleotide sequence ID" value="XM_052263014.1"/>
</dbReference>
<feature type="region of interest" description="Disordered" evidence="1">
    <location>
        <begin position="59"/>
        <end position="88"/>
    </location>
</feature>
<evidence type="ECO:0000313" key="2">
    <source>
        <dbReference type="Proteomes" id="UP000515211"/>
    </source>
</evidence>
<proteinExistence type="predicted"/>
<evidence type="ECO:0000313" key="3">
    <source>
        <dbReference type="RefSeq" id="XP_052118974.1"/>
    </source>
</evidence>
<dbReference type="AlphaFoldDB" id="A0A9C6TXI0"/>
<dbReference type="KEGG" id="adu:127748459"/>
<reference evidence="2" key="1">
    <citation type="journal article" date="2016" name="Nat. Genet.">
        <title>The genome sequences of Arachis duranensis and Arachis ipaensis, the diploid ancestors of cultivated peanut.</title>
        <authorList>
            <person name="Bertioli D.J."/>
            <person name="Cannon S.B."/>
            <person name="Froenicke L."/>
            <person name="Huang G."/>
            <person name="Farmer A.D."/>
            <person name="Cannon E.K."/>
            <person name="Liu X."/>
            <person name="Gao D."/>
            <person name="Clevenger J."/>
            <person name="Dash S."/>
            <person name="Ren L."/>
            <person name="Moretzsohn M.C."/>
            <person name="Shirasawa K."/>
            <person name="Huang W."/>
            <person name="Vidigal B."/>
            <person name="Abernathy B."/>
            <person name="Chu Y."/>
            <person name="Niederhuth C.E."/>
            <person name="Umale P."/>
            <person name="Araujo A.C."/>
            <person name="Kozik A."/>
            <person name="Kim K.D."/>
            <person name="Burow M.D."/>
            <person name="Varshney R.K."/>
            <person name="Wang X."/>
            <person name="Zhang X."/>
            <person name="Barkley N."/>
            <person name="Guimaraes P.M."/>
            <person name="Isobe S."/>
            <person name="Guo B."/>
            <person name="Liao B."/>
            <person name="Stalker H.T."/>
            <person name="Schmitz R.J."/>
            <person name="Scheffler B.E."/>
            <person name="Leal-Bertioli S.C."/>
            <person name="Xun X."/>
            <person name="Jackson S.A."/>
            <person name="Michelmore R."/>
            <person name="Ozias-Akins P."/>
        </authorList>
    </citation>
    <scope>NUCLEOTIDE SEQUENCE [LARGE SCALE GENOMIC DNA]</scope>
    <source>
        <strain evidence="2">cv. V14167</strain>
    </source>
</reference>
<feature type="compositionally biased region" description="Polar residues" evidence="1">
    <location>
        <begin position="72"/>
        <end position="88"/>
    </location>
</feature>
<dbReference type="Proteomes" id="UP000515211">
    <property type="component" value="Chromosome 6"/>
</dbReference>
<gene>
    <name evidence="3" type="primary">LOC127748459</name>
</gene>
<evidence type="ECO:0000256" key="1">
    <source>
        <dbReference type="SAM" id="MobiDB-lite"/>
    </source>
</evidence>
<reference evidence="3" key="2">
    <citation type="submission" date="2025-08" db="UniProtKB">
        <authorList>
            <consortium name="RefSeq"/>
        </authorList>
    </citation>
    <scope>IDENTIFICATION</scope>
    <source>
        <tissue evidence="3">Whole plant</tissue>
    </source>
</reference>
<accession>A0A9C6TXI0</accession>
<keyword evidence="2" id="KW-1185">Reference proteome</keyword>